<evidence type="ECO:0000256" key="2">
    <source>
        <dbReference type="ARBA" id="ARBA00022729"/>
    </source>
</evidence>
<dbReference type="EMBL" id="JBHSMF010000009">
    <property type="protein sequence ID" value="MFC5499535.1"/>
    <property type="molecule type" value="Genomic_DNA"/>
</dbReference>
<dbReference type="Gene3D" id="3.40.50.2300">
    <property type="match status" value="2"/>
</dbReference>
<evidence type="ECO:0000256" key="3">
    <source>
        <dbReference type="SAM" id="SignalP"/>
    </source>
</evidence>
<gene>
    <name evidence="5" type="ORF">ACFPOE_18465</name>
</gene>
<comment type="similarity">
    <text evidence="1">Belongs to the leucine-binding protein family.</text>
</comment>
<organism evidence="5 6">
    <name type="scientific">Caenimonas terrae</name>
    <dbReference type="NCBI Taxonomy" id="696074"/>
    <lineage>
        <taxon>Bacteria</taxon>
        <taxon>Pseudomonadati</taxon>
        <taxon>Pseudomonadota</taxon>
        <taxon>Betaproteobacteria</taxon>
        <taxon>Burkholderiales</taxon>
        <taxon>Comamonadaceae</taxon>
        <taxon>Caenimonas</taxon>
    </lineage>
</organism>
<dbReference type="Pfam" id="PF13458">
    <property type="entry name" value="Peripla_BP_6"/>
    <property type="match status" value="1"/>
</dbReference>
<proteinExistence type="inferred from homology"/>
<evidence type="ECO:0000313" key="5">
    <source>
        <dbReference type="EMBL" id="MFC5499535.1"/>
    </source>
</evidence>
<dbReference type="InterPro" id="IPR028082">
    <property type="entry name" value="Peripla_BP_I"/>
</dbReference>
<dbReference type="PANTHER" id="PTHR47235">
    <property type="entry name" value="BLR6548 PROTEIN"/>
    <property type="match status" value="1"/>
</dbReference>
<comment type="caution">
    <text evidence="5">The sequence shown here is derived from an EMBL/GenBank/DDBJ whole genome shotgun (WGS) entry which is preliminary data.</text>
</comment>
<feature type="domain" description="Leucine-binding protein" evidence="4">
    <location>
        <begin position="50"/>
        <end position="358"/>
    </location>
</feature>
<feature type="signal peptide" evidence="3">
    <location>
        <begin position="1"/>
        <end position="28"/>
    </location>
</feature>
<name>A0ABW0NFW5_9BURK</name>
<dbReference type="Proteomes" id="UP001596037">
    <property type="component" value="Unassembled WGS sequence"/>
</dbReference>
<dbReference type="RefSeq" id="WP_376851756.1">
    <property type="nucleotide sequence ID" value="NZ_JBHSMF010000009.1"/>
</dbReference>
<dbReference type="SUPFAM" id="SSF53822">
    <property type="entry name" value="Periplasmic binding protein-like I"/>
    <property type="match status" value="1"/>
</dbReference>
<accession>A0ABW0NFW5</accession>
<dbReference type="CDD" id="cd06326">
    <property type="entry name" value="PBP1_ABC_ligand_binding-like"/>
    <property type="match status" value="1"/>
</dbReference>
<sequence length="380" mass="40254">MYPMRFLRPLGAATIAAALLAGAVAAAAQEIVLGQVGPFTVIPVPDALEINQGIKAYVKEANKTGIRGRQISFFEADDRYSADGFVEQFGKALQKRPIALLSPIGSNALKRMLDDKLLDDAPVIVINAIPGAESFRTPGHPKLFHIRAGDKQQIEKIITHTRTLGMTKLAVLYQSLQIGTSGWAMAQEAVRQTGGLDLKGVMSAPEPAPLAAAAKQVGTLETQGVLVIGAPRFMADGVAALRKAGVTQSIFVLSYVPPGLIVKLAGVAGARGVGISQTYPNPNGRALPLARDFQAAMKAAFPQITEYTPFQLEGYLSARTVGEALKRDKEAVPTAAGLGATLRAMGEIDFGGYRVDFSKGNEGSRFVDIGVIGIDGRLRY</sequence>
<evidence type="ECO:0000256" key="1">
    <source>
        <dbReference type="ARBA" id="ARBA00010062"/>
    </source>
</evidence>
<dbReference type="InterPro" id="IPR028081">
    <property type="entry name" value="Leu-bd"/>
</dbReference>
<dbReference type="PANTHER" id="PTHR47235:SF1">
    <property type="entry name" value="BLR6548 PROTEIN"/>
    <property type="match status" value="1"/>
</dbReference>
<keyword evidence="2 3" id="KW-0732">Signal</keyword>
<evidence type="ECO:0000259" key="4">
    <source>
        <dbReference type="Pfam" id="PF13458"/>
    </source>
</evidence>
<keyword evidence="6" id="KW-1185">Reference proteome</keyword>
<reference evidence="6" key="1">
    <citation type="journal article" date="2019" name="Int. J. Syst. Evol. Microbiol.">
        <title>The Global Catalogue of Microorganisms (GCM) 10K type strain sequencing project: providing services to taxonomists for standard genome sequencing and annotation.</title>
        <authorList>
            <consortium name="The Broad Institute Genomics Platform"/>
            <consortium name="The Broad Institute Genome Sequencing Center for Infectious Disease"/>
            <person name="Wu L."/>
            <person name="Ma J."/>
        </authorList>
    </citation>
    <scope>NUCLEOTIDE SEQUENCE [LARGE SCALE GENOMIC DNA]</scope>
    <source>
        <strain evidence="6">CCUG 57401</strain>
    </source>
</reference>
<evidence type="ECO:0000313" key="6">
    <source>
        <dbReference type="Proteomes" id="UP001596037"/>
    </source>
</evidence>
<feature type="chain" id="PRO_5047028988" evidence="3">
    <location>
        <begin position="29"/>
        <end position="380"/>
    </location>
</feature>
<protein>
    <submittedName>
        <fullName evidence="5">ABC transporter substrate-binding protein</fullName>
    </submittedName>
</protein>